<keyword evidence="2" id="KW-0813">Transport</keyword>
<dbReference type="AlphaFoldDB" id="A0A7X0DAY2"/>
<feature type="transmembrane region" description="Helical" evidence="9">
    <location>
        <begin position="175"/>
        <end position="192"/>
    </location>
</feature>
<keyword evidence="3" id="KW-1003">Cell membrane</keyword>
<feature type="transmembrane region" description="Helical" evidence="9">
    <location>
        <begin position="299"/>
        <end position="319"/>
    </location>
</feature>
<dbReference type="PANTHER" id="PTHR30574:SF1">
    <property type="entry name" value="SULPHUR TRANSPORT DOMAIN-CONTAINING PROTEIN"/>
    <property type="match status" value="1"/>
</dbReference>
<evidence type="ECO:0000256" key="5">
    <source>
        <dbReference type="ARBA" id="ARBA00022692"/>
    </source>
</evidence>
<proteinExistence type="inferred from homology"/>
<comment type="similarity">
    <text evidence="8">Belongs to the TsuA/YedE (TC 9.B.102) family.</text>
</comment>
<feature type="transmembrane region" description="Helical" evidence="9">
    <location>
        <begin position="204"/>
        <end position="224"/>
    </location>
</feature>
<evidence type="ECO:0000256" key="7">
    <source>
        <dbReference type="ARBA" id="ARBA00023136"/>
    </source>
</evidence>
<feature type="transmembrane region" description="Helical" evidence="9">
    <location>
        <begin position="325"/>
        <end position="348"/>
    </location>
</feature>
<dbReference type="EMBL" id="JACHEJ010000001">
    <property type="protein sequence ID" value="MBB6178188.1"/>
    <property type="molecule type" value="Genomic_DNA"/>
</dbReference>
<feature type="transmembrane region" description="Helical" evidence="9">
    <location>
        <begin position="260"/>
        <end position="278"/>
    </location>
</feature>
<dbReference type="Pfam" id="PF04143">
    <property type="entry name" value="Sulf_transp"/>
    <property type="match status" value="1"/>
</dbReference>
<organism evidence="10 11">
    <name type="scientific">Pseudorhizobium flavum</name>
    <dbReference type="NCBI Taxonomy" id="1335061"/>
    <lineage>
        <taxon>Bacteria</taxon>
        <taxon>Pseudomonadati</taxon>
        <taxon>Pseudomonadota</taxon>
        <taxon>Alphaproteobacteria</taxon>
        <taxon>Hyphomicrobiales</taxon>
        <taxon>Rhizobiaceae</taxon>
        <taxon>Rhizobium/Agrobacterium group</taxon>
        <taxon>Pseudorhizobium</taxon>
    </lineage>
</organism>
<reference evidence="10 11" key="1">
    <citation type="submission" date="2020-08" db="EMBL/GenBank/DDBJ databases">
        <title>Genomic Encyclopedia of Type Strains, Phase IV (KMG-IV): sequencing the most valuable type-strain genomes for metagenomic binning, comparative biology and taxonomic classification.</title>
        <authorList>
            <person name="Goeker M."/>
        </authorList>
    </citation>
    <scope>NUCLEOTIDE SEQUENCE [LARGE SCALE GENOMIC DNA]</scope>
    <source>
        <strain evidence="10 11">DSM 102134</strain>
    </source>
</reference>
<feature type="transmembrane region" description="Helical" evidence="9">
    <location>
        <begin position="117"/>
        <end position="135"/>
    </location>
</feature>
<evidence type="ECO:0000256" key="3">
    <source>
        <dbReference type="ARBA" id="ARBA00022475"/>
    </source>
</evidence>
<accession>A0A7X0DAY2</accession>
<keyword evidence="4" id="KW-0997">Cell inner membrane</keyword>
<name>A0A7X0DAY2_9HYPH</name>
<comment type="caution">
    <text evidence="10">The sequence shown here is derived from an EMBL/GenBank/DDBJ whole genome shotgun (WGS) entry which is preliminary data.</text>
</comment>
<feature type="transmembrane region" description="Helical" evidence="9">
    <location>
        <begin position="52"/>
        <end position="72"/>
    </location>
</feature>
<evidence type="ECO:0000313" key="10">
    <source>
        <dbReference type="EMBL" id="MBB6178188.1"/>
    </source>
</evidence>
<gene>
    <name evidence="10" type="ORF">HNQ75_000131</name>
</gene>
<evidence type="ECO:0000256" key="6">
    <source>
        <dbReference type="ARBA" id="ARBA00022989"/>
    </source>
</evidence>
<feature type="transmembrane region" description="Helical" evidence="9">
    <location>
        <begin position="84"/>
        <end position="111"/>
    </location>
</feature>
<comment type="subcellular location">
    <subcellularLocation>
        <location evidence="1">Cell inner membrane</location>
        <topology evidence="1">Multi-pass membrane protein</topology>
    </subcellularLocation>
</comment>
<evidence type="ECO:0000256" key="1">
    <source>
        <dbReference type="ARBA" id="ARBA00004429"/>
    </source>
</evidence>
<evidence type="ECO:0000256" key="9">
    <source>
        <dbReference type="SAM" id="Phobius"/>
    </source>
</evidence>
<evidence type="ECO:0000256" key="8">
    <source>
        <dbReference type="ARBA" id="ARBA00035655"/>
    </source>
</evidence>
<evidence type="ECO:0008006" key="12">
    <source>
        <dbReference type="Google" id="ProtNLM"/>
    </source>
</evidence>
<keyword evidence="11" id="KW-1185">Reference proteome</keyword>
<sequence>MEEIASSAWSLPLAGLLAGTLLGYVARSQRFCTMSALERYWYVGDGTGLRTWILAATAALLLSQTLQALQLAAINESFYVHSSFAWTGAILGGLMFGMGMALVGTCGFGALVRLGGGSLRSLIVLLVLAVTALSAQKGLIAQGRVYIIDNLAIDFGFAGGQSLGLIASYFAGVDLSILVTLLVAAPLLFWIFSDGTYRRRPRSIAAGVVIGAIISFGWVATTLASEQSFEIVQIEAASFVVPVADTLMQLVAFTGTVPDYGVGLVVGVVLGSTIHALAHHTVRWEACDDARELGRHLSGAALMGIGGVFAMGCTIGQGVTAVSALALSAPLVFISIAFGARVGLAYLIEGSGLAAFRSNTAGA</sequence>
<keyword evidence="6 9" id="KW-1133">Transmembrane helix</keyword>
<dbReference type="InterPro" id="IPR007272">
    <property type="entry name" value="Sulf_transp_TsuA/YedE"/>
</dbReference>
<dbReference type="PANTHER" id="PTHR30574">
    <property type="entry name" value="INNER MEMBRANE PROTEIN YEDE"/>
    <property type="match status" value="1"/>
</dbReference>
<evidence type="ECO:0000256" key="4">
    <source>
        <dbReference type="ARBA" id="ARBA00022519"/>
    </source>
</evidence>
<dbReference type="RefSeq" id="WP_077549553.1">
    <property type="nucleotide sequence ID" value="NZ_JACHEJ010000001.1"/>
</dbReference>
<keyword evidence="5 9" id="KW-0812">Transmembrane</keyword>
<evidence type="ECO:0000256" key="2">
    <source>
        <dbReference type="ARBA" id="ARBA00022448"/>
    </source>
</evidence>
<protein>
    <recommendedName>
        <fullName evidence="12">Mmebrane protein</fullName>
    </recommendedName>
</protein>
<keyword evidence="7 9" id="KW-0472">Membrane</keyword>
<evidence type="ECO:0000313" key="11">
    <source>
        <dbReference type="Proteomes" id="UP000535501"/>
    </source>
</evidence>
<dbReference type="Proteomes" id="UP000535501">
    <property type="component" value="Unassembled WGS sequence"/>
</dbReference>
<dbReference type="GO" id="GO:0005886">
    <property type="term" value="C:plasma membrane"/>
    <property type="evidence" value="ECO:0007669"/>
    <property type="project" value="UniProtKB-SubCell"/>
</dbReference>